<feature type="compositionally biased region" description="Polar residues" evidence="15">
    <location>
        <begin position="2464"/>
        <end position="2489"/>
    </location>
</feature>
<evidence type="ECO:0000256" key="8">
    <source>
        <dbReference type="ARBA" id="ARBA00022737"/>
    </source>
</evidence>
<dbReference type="Gene3D" id="3.30.40.10">
    <property type="entry name" value="Zinc/RING finger domain, C3HC4 (zinc finger)"/>
    <property type="match status" value="1"/>
</dbReference>
<evidence type="ECO:0000256" key="11">
    <source>
        <dbReference type="ARBA" id="ARBA00022833"/>
    </source>
</evidence>
<dbReference type="GO" id="GO:0008582">
    <property type="term" value="P:regulation of synaptic assembly at neuromuscular junction"/>
    <property type="evidence" value="ECO:0007669"/>
    <property type="project" value="TreeGrafter"/>
</dbReference>
<comment type="caution">
    <text evidence="19">The sequence shown here is derived from an EMBL/GenBank/DDBJ whole genome shotgun (WGS) entry which is preliminary data.</text>
</comment>
<keyword evidence="8" id="KW-0677">Repeat</keyword>
<evidence type="ECO:0000256" key="3">
    <source>
        <dbReference type="ARBA" id="ARBA00004906"/>
    </source>
</evidence>
<comment type="pathway">
    <text evidence="3">Protein modification; protein ubiquitination.</text>
</comment>
<feature type="repeat" description="RCC1" evidence="14">
    <location>
        <begin position="903"/>
        <end position="954"/>
    </location>
</feature>
<dbReference type="SUPFAM" id="SSF57850">
    <property type="entry name" value="RING/U-box"/>
    <property type="match status" value="1"/>
</dbReference>
<keyword evidence="6" id="KW-0808">Transferase</keyword>
<feature type="region of interest" description="Disordered" evidence="15">
    <location>
        <begin position="825"/>
        <end position="857"/>
    </location>
</feature>
<evidence type="ECO:0000256" key="2">
    <source>
        <dbReference type="ARBA" id="ARBA00004489"/>
    </source>
</evidence>
<dbReference type="SMART" id="SM01337">
    <property type="entry name" value="APC10"/>
    <property type="match status" value="1"/>
</dbReference>
<dbReference type="CDD" id="cd19799">
    <property type="entry name" value="Bbox2_MYCBP2"/>
    <property type="match status" value="1"/>
</dbReference>
<keyword evidence="9 13" id="KW-0863">Zinc-finger</keyword>
<dbReference type="Gene3D" id="2.60.120.820">
    <property type="entry name" value="PHR domain"/>
    <property type="match status" value="2"/>
</dbReference>
<evidence type="ECO:0000256" key="6">
    <source>
        <dbReference type="ARBA" id="ARBA00022679"/>
    </source>
</evidence>
<organism evidence="19 20">
    <name type="scientific">Bursaphelenchus okinawaensis</name>
    <dbReference type="NCBI Taxonomy" id="465554"/>
    <lineage>
        <taxon>Eukaryota</taxon>
        <taxon>Metazoa</taxon>
        <taxon>Ecdysozoa</taxon>
        <taxon>Nematoda</taxon>
        <taxon>Chromadorea</taxon>
        <taxon>Rhabditida</taxon>
        <taxon>Tylenchina</taxon>
        <taxon>Tylenchomorpha</taxon>
        <taxon>Aphelenchoidea</taxon>
        <taxon>Aphelenchoididae</taxon>
        <taxon>Bursaphelenchus</taxon>
    </lineage>
</organism>
<protein>
    <recommendedName>
        <fullName evidence="5">RCR-type E3 ubiquitin transferase</fullName>
        <ecNumber evidence="5">2.3.2.33</ecNumber>
    </recommendedName>
</protein>
<dbReference type="Proteomes" id="UP000783686">
    <property type="component" value="Unassembled WGS sequence"/>
</dbReference>
<gene>
    <name evidence="19" type="ORF">BOKJ2_LOCUS10822</name>
</gene>
<dbReference type="EMBL" id="CAJFDH010000005">
    <property type="protein sequence ID" value="CAD5224052.1"/>
    <property type="molecule type" value="Genomic_DNA"/>
</dbReference>
<feature type="region of interest" description="Disordered" evidence="15">
    <location>
        <begin position="2759"/>
        <end position="2796"/>
    </location>
</feature>
<evidence type="ECO:0000313" key="19">
    <source>
        <dbReference type="EMBL" id="CAD5224052.1"/>
    </source>
</evidence>
<feature type="domain" description="DOC" evidence="18">
    <location>
        <begin position="3043"/>
        <end position="3224"/>
    </location>
</feature>
<dbReference type="InterPro" id="IPR000408">
    <property type="entry name" value="Reg_chr_condens"/>
</dbReference>
<evidence type="ECO:0000256" key="1">
    <source>
        <dbReference type="ARBA" id="ARBA00000333"/>
    </source>
</evidence>
<sequence length="3973" mass="441957">MGTFLRQLSLQRRERDDDLPVIESEILERAGQSSSRRDSYDSSFAAFNNRNAQIRDLYTKLLLKHSLARATAHPDVAAKGAAVLFTGNSDPADIENCVLTAPKPDLVEAFFDNIGTLNLVAPPSGNAAHFIARTAALQYIHLLEDELLLGNTDIVGPSNRYRDPIDVALNVSALETVAGWVEGERVNKKETDLITVGLSSTFSVLLELNDKDSDLCVKALQSLLNVLQHLPPESFAHTSREMVHQMHSSLRQLRQKGNEQVSEYANACMLSLSIACGTPELLFSTISTLLTDHKDTVAFNEIDCTLNLLPKNFQRLALTVQRTIQRGPAAIAMNPNLQNWWLRPLTEHMQIAEFELVYPGCLSPSENFGSNDMNTAQGCICSDGPFVYLLTIYGLFKMGTGLGETRAGKVMAHNDMMKYSPGSSLIYCNESLYLRRGHSTRLWVIDRMTLREIGEIMLSATLTEGLLFADGRQFFHAVLDSQWNFVSTSLDDSFSPSSNKSQRISCRLMDIGYTAIGDFNHKQLTLLHTITSSLKNSAVDLQMGNDVGFLLTRNGKIYYSGHGDTFGLTYSPDLWLEVPLEEAIVSFTLDSHANCLIMRSGSGSLYAIGTLSNMFEANPHKSTKKVRKIRIPNRRRCVSISGCGGAMAFASDNGQCFLHGRHIVNAHSDTIHANFGMDNVSVASVGLGKTHLVVISKTGLVYTCGLNNLNQCGRTESPQSELRSHLETSQPLTSNNVNSLSHSQYCPPNAHTFVKDVATICLKCGCCSAQGKNCPYGGKLISPNVQGTPIRAPIPRGSPCVCGVGESACLRCGICRPCGRQKPIKPETPSTEDTKTSNPSTSDGEDTLDDLPLERPKTSRFSVNNSEAMTIPGRVILMKKSNDIKVASVSVGNYHTVLLCADHQVYTFGCNNNGQLGTGDTSRQTHPYKVPLPLNVQIVQAVAGANHCVLRTMNGEVITFGAYRAGQLGRECDNLEDRFWFAKPGFVPEFGPQTGKTTSWISAKGDRTLIQSHQRLFSRNQLDECQVTANKGCLALIPNSGVEEESFCVMIPTKGVIDRFFQFKMNVNQSLSWCFNPMYDILWSFDAERVCIQGFTDGPSLQLQNVEKEPPFFCEERKLLQCTELCIPTDTNAKFSDEQLGVFLVSAVYGLSLSALAAIPQVTILQSTDLSTTHDDISKNIGNANFLPPDPSSCNVVNRFLALGGGWGYSVHCLEAIQFKANRDINLYGFGLYGGHGENTAKVKLYRNMSNSDKDDANVELISETNEILYDCPIKETAFVGFRKPILVNADVWYVAWIQIQGPSSDCGAEGQQIVRTDSEVEFTFRNSSYSNNGTDVEGGQIPEIYYKVYRTSDCQQSYRQPSASYPSPNVEPDVSIFESVALSAHTVFSVTPDTMRYLFRILKWGIAGSFQSRDYEKMQDDVAAQKQERAAFVTIVCLRIIRIYLGVVFPQYRADCDTLQAKSVASSEAVYEFKGLLDELFRTADEKLFVEDRIAGLVVEEAVDMYVSCSYLLTPSPELLSVRIEKMISDGANNWSLLSTLKAFCKLEDFVLPILGIDRQEGTVNELLQNLVDHYSQKEGRIFQRVDPDKVISFLFQLAFASVDIRNGDLLEERLKIVAQNLLVIITKRLVNIQLNVKPNVSIYQTPRRFRQTVCQPNWETGNDAPDSIAFKVDTAGIQLQGVGMYPTSTKHQRKVTYEIEVLESKGETDRDGWISLGRCNGVAHDDSCGDGAECVLIRLNKAIPLKPNVTYAIKAVIDAGKTFFGESGISVVKLQRHGRMTFLPSSFSKNGTTVTRGQLPFFLYSIDTNTDSNFNKRSNNITEEASRLFLLIMRLLASKLSIQLSSAVKDSFPSAKMASKIVTYAAVYMEANPHKAYHVIAAFDQILPLISAANADFNDDKGSLSLSFSQVKPESDDPTKSKQKRFVQAVVESAHPYKANDFTTHFVSFDPSTEFVCVRFHEACQTAHSGDSLWVYGVAGDRPTSALYTVGRYCLNKEWPEGVIVIPGNNVWFVFETGPEREDNHNTKYGFRCTVEGLSSPKANGSTTLFNLETEFTWLCSKGCNIMVQSTNSPSIKQSVNQDCFEVIQKHGVLLQKGLNLDHVPTVAELTRDTFPSLRKSDNIQFLADFISASPNSLGGLLATVLIVEPYIDIGMSKIEIDPLVGFITNQPIRLRVLPVNQYGEQCFKNDMSVQVTVKKGVTESSPAKTNDKVSKKIFRSLTVFNNMFQVAAKTNDTKDGYYDKLRQLQIDEHFKPTVINNNRFMSTGCNPKLADYSFEELRWAYELGSTTTEILKIECSSSGVYEIQWTPLSSGRYHVEASIDGFDLESRVDFNIKVPTIDMAEPCHNVPPTPRHRPKQVDPVNLVCKATCPAVNGYAGVRIRSHPTLNAKQIGAIPRGATISYVETLRNMDGLWLRISDDVKALYCERKSSHQAWCLQYNTHLKSEHLTLHQFNGNTESCTATSTRSTGKVSWNKPQSSESTPQHQEDNPLRPLTIECFRAAFAAFVWHERLVEQLIDCANKVAEFEENPKELFRKMQLPNFELPPNLVSARNLWSTISATLNKVVRQHLIVPSPTVLRRPYQRQRINTADRLATDASNDNAAPVEELCELCGENFPKPVTAHMRVKHPGCHGPCLGHGYNSVGNYTTGWTGMCGEGGKGNAVWYLLCPDCRLAIMANKKGEVEEESDRRWREFRQINATQLISPEAVIRRNSIFLLGLCPTGQKELEKAERNKKTEKAKWIIDLYPCGDLDQIIDNDKDEPMTESSLTTSHRPRQLSQTSDPGISHQNDLVASSRVPTSISVSGNVFRKPISNYLSTIDALPEEDEDEANIAGPSNLVPKLPTLNEVVTNFSNSVPSPYTITTHPVLSFIVENHDLSAIAHKFEDSIRRAVILSHAFKVWNWLLKLVTSESSVMDIVWQYLNTMFSFSPAYQHSIDVKFATKLHLLPHPWRLCFLAGDLVTQRMVEAMHSFLATLYVILNADNVDIRLKCLCFKSWTFQLTIHEQDLLYTLCKLLCKVGEVLSDTSTDTSLLIQDDASPRNRQKSKKEQEILPIVKQFDQLNQLIKLDSSTQKQILHCLLDGSHETFWESGEEDNNRTSCLTISWAADVCMPAIIGVFIDNVQDSSYRVCQVNFTTGSANRGAGNVITLNSVNLSSKFVGWVRCSTLGTASPLKIQIKFNGRSCRLRQIVVLGQSNVCANVVVPETADTSKSLKATSPHQLSFSSAQIDAFSLFQAVAAQAFSDEFAEDENGHLRQQVIEMLFNRVQLQPLQVYVCTQIVTAVEREIVNLREKKKKNYSYVCGLMVMLVKISESRKGVEVFSMRGILPIMLSELMLFAPQIVQMQILETMEKTLRNFKPNSFDVSIFVQNMLAVIAKAITLQVKDRVARKMLTASLTINCVEIPAIWRAEKSISNEVVQLVIATLARLANNAISPAWSQVIRAELGNFIMAINKILAAAGFLPSSSSTDLPTSSFSTSESYGTKAHLFLRQSQFWIAVAAMTAIKDPSWLELSSTWKTLKERRSEEPEPPCENHDDGVTMARFFCSECEVNLCYECFSVLHLNKRKKSHTAKLVGSTLMCPKLDVHEGCTRLRVNNFLILFNCTKLSGMAEISAEVGSVVNVTSPQALQYNFGGQLSGSGSEMKSSKCRFCQNLLKSATEVKTGTCNYTECQEMLRNACTKVLPCGHWCSGINGEKECLPCFTCPNNESKQDADDLCVICFTDRLGGAPCIKLSCGHSFHYHCVKTVLEKRWHGPRILFRFMQCPLCKSNIDHPALEFLLEPLRALYEDVKSKSLLRLEYDGLLKVNAITSEESEFFNDPIGYALQRYVYVLCSKCKKAYFGGESRCQQALDSSSYKPEELICGGCSDISGAPVCGRHGTEFLEYKCRFCCSVAVYFCFGNSHFCSICHSDFQRLIATPTNLLPQCPVGPRATALENQDGCPLRVKHPPTGEEFSLGCGICRNLTTF</sequence>
<evidence type="ECO:0000256" key="14">
    <source>
        <dbReference type="PROSITE-ProRule" id="PRU00235"/>
    </source>
</evidence>
<keyword evidence="20" id="KW-1185">Reference proteome</keyword>
<evidence type="ECO:0000259" key="18">
    <source>
        <dbReference type="PROSITE" id="PS51284"/>
    </source>
</evidence>
<dbReference type="SUPFAM" id="SSF49785">
    <property type="entry name" value="Galactose-binding domain-like"/>
    <property type="match status" value="1"/>
</dbReference>
<keyword evidence="10" id="KW-0833">Ubl conjugation pathway</keyword>
<evidence type="ECO:0000259" key="16">
    <source>
        <dbReference type="PROSITE" id="PS50089"/>
    </source>
</evidence>
<proteinExistence type="inferred from homology"/>
<name>A0A811L6X3_9BILA</name>
<dbReference type="OrthoDB" id="636773at2759"/>
<feature type="domain" description="B box-type" evidence="17">
    <location>
        <begin position="3532"/>
        <end position="3580"/>
    </location>
</feature>
<evidence type="ECO:0000256" key="7">
    <source>
        <dbReference type="ARBA" id="ARBA00022723"/>
    </source>
</evidence>
<evidence type="ECO:0000256" key="15">
    <source>
        <dbReference type="SAM" id="MobiDB-lite"/>
    </source>
</evidence>
<dbReference type="Pfam" id="PF08005">
    <property type="entry name" value="PHR"/>
    <property type="match status" value="2"/>
</dbReference>
<dbReference type="Gene3D" id="2.130.10.30">
    <property type="entry name" value="Regulator of chromosome condensation 1/beta-lactamase-inhibitor protein II"/>
    <property type="match status" value="2"/>
</dbReference>
<accession>A0A811L6X3</accession>
<feature type="compositionally biased region" description="Polar residues" evidence="15">
    <location>
        <begin position="828"/>
        <end position="842"/>
    </location>
</feature>
<dbReference type="InterPro" id="IPR013083">
    <property type="entry name" value="Znf_RING/FYVE/PHD"/>
</dbReference>
<feature type="domain" description="RING-type" evidence="16">
    <location>
        <begin position="3723"/>
        <end position="3774"/>
    </location>
</feature>
<dbReference type="InterPro" id="IPR038648">
    <property type="entry name" value="PHR_sf"/>
</dbReference>
<evidence type="ECO:0000256" key="13">
    <source>
        <dbReference type="PROSITE-ProRule" id="PRU00024"/>
    </source>
</evidence>
<evidence type="ECO:0000256" key="5">
    <source>
        <dbReference type="ARBA" id="ARBA00012249"/>
    </source>
</evidence>
<comment type="similarity">
    <text evidence="4">Belongs to the RING-Cys relay (RCR) family.</text>
</comment>
<dbReference type="InterPro" id="IPR008979">
    <property type="entry name" value="Galactose-bd-like_sf"/>
</dbReference>
<keyword evidence="7" id="KW-0479">Metal-binding</keyword>
<dbReference type="InterPro" id="IPR012983">
    <property type="entry name" value="PHR"/>
</dbReference>
<dbReference type="GO" id="GO:0061630">
    <property type="term" value="F:ubiquitin protein ligase activity"/>
    <property type="evidence" value="ECO:0007669"/>
    <property type="project" value="UniProtKB-EC"/>
</dbReference>
<dbReference type="SMART" id="SM00184">
    <property type="entry name" value="RING"/>
    <property type="match status" value="2"/>
</dbReference>
<dbReference type="Gene3D" id="2.60.120.260">
    <property type="entry name" value="Galactose-binding domain-like"/>
    <property type="match status" value="1"/>
</dbReference>
<dbReference type="PROSITE" id="PS50119">
    <property type="entry name" value="ZF_BBOX"/>
    <property type="match status" value="1"/>
</dbReference>
<dbReference type="PROSITE" id="PS50089">
    <property type="entry name" value="ZF_RING_2"/>
    <property type="match status" value="1"/>
</dbReference>
<evidence type="ECO:0000313" key="20">
    <source>
        <dbReference type="Proteomes" id="UP000614601"/>
    </source>
</evidence>
<feature type="compositionally biased region" description="Polar residues" evidence="15">
    <location>
        <begin position="2769"/>
        <end position="2796"/>
    </location>
</feature>
<feature type="region of interest" description="Disordered" evidence="15">
    <location>
        <begin position="2464"/>
        <end position="2494"/>
    </location>
</feature>
<dbReference type="GO" id="GO:0030424">
    <property type="term" value="C:axon"/>
    <property type="evidence" value="ECO:0007669"/>
    <property type="project" value="UniProtKB-SubCell"/>
</dbReference>
<dbReference type="Pfam" id="PF00415">
    <property type="entry name" value="RCC1"/>
    <property type="match status" value="1"/>
</dbReference>
<comment type="subcellular location">
    <subcellularLocation>
        <location evidence="2">Cell projection</location>
        <location evidence="2">Axon</location>
    </subcellularLocation>
</comment>
<dbReference type="GO" id="GO:0099174">
    <property type="term" value="P:regulation of presynapse organization"/>
    <property type="evidence" value="ECO:0007669"/>
    <property type="project" value="UniProtKB-ARBA"/>
</dbReference>
<dbReference type="InterPro" id="IPR009091">
    <property type="entry name" value="RCC1/BLIP-II"/>
</dbReference>
<dbReference type="Proteomes" id="UP000614601">
    <property type="component" value="Unassembled WGS sequence"/>
</dbReference>
<dbReference type="GO" id="GO:0005634">
    <property type="term" value="C:nucleus"/>
    <property type="evidence" value="ECO:0007669"/>
    <property type="project" value="TreeGrafter"/>
</dbReference>
<dbReference type="PROSITE" id="PS50012">
    <property type="entry name" value="RCC1_3"/>
    <property type="match status" value="1"/>
</dbReference>
<evidence type="ECO:0000256" key="10">
    <source>
        <dbReference type="ARBA" id="ARBA00022786"/>
    </source>
</evidence>
<dbReference type="EC" id="2.3.2.33" evidence="5"/>
<dbReference type="GO" id="GO:0016567">
    <property type="term" value="P:protein ubiquitination"/>
    <property type="evidence" value="ECO:0007669"/>
    <property type="project" value="UniProtKB-UniPathway"/>
</dbReference>
<comment type="catalytic activity">
    <reaction evidence="1">
        <text>[E2 ubiquitin-conjugating enzyme]-S-ubiquitinyl-L-cysteine + [acceptor protein]-L-threonine = [E2 ubiquitin-conjugating enzyme]-L-cysteine + [acceptor protein]-3-O-ubiquitinyl-L-threonine.</text>
        <dbReference type="EC" id="2.3.2.33"/>
    </reaction>
</comment>
<evidence type="ECO:0000256" key="9">
    <source>
        <dbReference type="ARBA" id="ARBA00022771"/>
    </source>
</evidence>
<dbReference type="UniPathway" id="UPA00143"/>
<dbReference type="InterPro" id="IPR000315">
    <property type="entry name" value="Znf_B-box"/>
</dbReference>
<dbReference type="EMBL" id="CAJFCW020000005">
    <property type="protein sequence ID" value="CAG9119504.1"/>
    <property type="molecule type" value="Genomic_DNA"/>
</dbReference>
<keyword evidence="11" id="KW-0862">Zinc</keyword>
<dbReference type="GO" id="GO:0005886">
    <property type="term" value="C:plasma membrane"/>
    <property type="evidence" value="ECO:0007669"/>
    <property type="project" value="TreeGrafter"/>
</dbReference>
<evidence type="ECO:0000256" key="12">
    <source>
        <dbReference type="ARBA" id="ARBA00023273"/>
    </source>
</evidence>
<dbReference type="CDD" id="cd16463">
    <property type="entry name" value="RING-H2_PHR"/>
    <property type="match status" value="1"/>
</dbReference>
<keyword evidence="12" id="KW-0966">Cell projection</keyword>
<dbReference type="GO" id="GO:0008270">
    <property type="term" value="F:zinc ion binding"/>
    <property type="evidence" value="ECO:0007669"/>
    <property type="project" value="UniProtKB-KW"/>
</dbReference>
<dbReference type="SMART" id="SM00336">
    <property type="entry name" value="BBOX"/>
    <property type="match status" value="1"/>
</dbReference>
<dbReference type="SUPFAM" id="SSF50985">
    <property type="entry name" value="RCC1/BLIP-II"/>
    <property type="match status" value="1"/>
</dbReference>
<dbReference type="InterPro" id="IPR004939">
    <property type="entry name" value="APC_su10/DOC_dom"/>
</dbReference>
<dbReference type="InterPro" id="IPR001841">
    <property type="entry name" value="Znf_RING"/>
</dbReference>
<reference evidence="19" key="1">
    <citation type="submission" date="2020-09" db="EMBL/GenBank/DDBJ databases">
        <authorList>
            <person name="Kikuchi T."/>
        </authorList>
    </citation>
    <scope>NUCLEOTIDE SEQUENCE</scope>
    <source>
        <strain evidence="19">SH1</strain>
    </source>
</reference>
<dbReference type="PANTHER" id="PTHR45943:SF1">
    <property type="entry name" value="E3 UBIQUITIN-PROTEIN LIGASE MYCBP2"/>
    <property type="match status" value="1"/>
</dbReference>
<dbReference type="PROSITE" id="PS51284">
    <property type="entry name" value="DOC"/>
    <property type="match status" value="1"/>
</dbReference>
<evidence type="ECO:0000259" key="17">
    <source>
        <dbReference type="PROSITE" id="PS50119"/>
    </source>
</evidence>
<evidence type="ECO:0000256" key="4">
    <source>
        <dbReference type="ARBA" id="ARBA00005415"/>
    </source>
</evidence>
<dbReference type="FunFam" id="3.30.40.10:FF:000078">
    <property type="entry name" value="E3 ubiquitin-protein ligase MYCBP2 isoform X1"/>
    <property type="match status" value="1"/>
</dbReference>
<dbReference type="PANTHER" id="PTHR45943">
    <property type="entry name" value="E3 UBIQUITIN-PROTEIN LIGASE MYCBP2"/>
    <property type="match status" value="1"/>
</dbReference>
<dbReference type="GO" id="GO:0007411">
    <property type="term" value="P:axon guidance"/>
    <property type="evidence" value="ECO:0007669"/>
    <property type="project" value="TreeGrafter"/>
</dbReference>